<name>A0ABP9H8N0_9ACTN</name>
<keyword evidence="3" id="KW-0489">Methyltransferase</keyword>
<comment type="caution">
    <text evidence="3">The sequence shown here is derived from an EMBL/GenBank/DDBJ whole genome shotgun (WGS) entry which is preliminary data.</text>
</comment>
<feature type="compositionally biased region" description="Pro residues" evidence="1">
    <location>
        <begin position="7"/>
        <end position="18"/>
    </location>
</feature>
<reference evidence="4" key="1">
    <citation type="journal article" date="2019" name="Int. J. Syst. Evol. Microbiol.">
        <title>The Global Catalogue of Microorganisms (GCM) 10K type strain sequencing project: providing services to taxonomists for standard genome sequencing and annotation.</title>
        <authorList>
            <consortium name="The Broad Institute Genomics Platform"/>
            <consortium name="The Broad Institute Genome Sequencing Center for Infectious Disease"/>
            <person name="Wu L."/>
            <person name="Ma J."/>
        </authorList>
    </citation>
    <scope>NUCLEOTIDE SEQUENCE [LARGE SCALE GENOMIC DNA]</scope>
    <source>
        <strain evidence="4">JCM 18126</strain>
    </source>
</reference>
<gene>
    <name evidence="3" type="ORF">GCM10023225_04100</name>
</gene>
<feature type="region of interest" description="Disordered" evidence="1">
    <location>
        <begin position="1"/>
        <end position="25"/>
    </location>
</feature>
<dbReference type="GO" id="GO:0032259">
    <property type="term" value="P:methylation"/>
    <property type="evidence" value="ECO:0007669"/>
    <property type="project" value="UniProtKB-KW"/>
</dbReference>
<organism evidence="3 4">
    <name type="scientific">Kineococcus glutinatus</name>
    <dbReference type="NCBI Taxonomy" id="1070872"/>
    <lineage>
        <taxon>Bacteria</taxon>
        <taxon>Bacillati</taxon>
        <taxon>Actinomycetota</taxon>
        <taxon>Actinomycetes</taxon>
        <taxon>Kineosporiales</taxon>
        <taxon>Kineosporiaceae</taxon>
        <taxon>Kineococcus</taxon>
    </lineage>
</organism>
<evidence type="ECO:0000259" key="2">
    <source>
        <dbReference type="Pfam" id="PF08241"/>
    </source>
</evidence>
<keyword evidence="3" id="KW-0808">Transferase</keyword>
<dbReference type="InterPro" id="IPR013216">
    <property type="entry name" value="Methyltransf_11"/>
</dbReference>
<feature type="domain" description="Methyltransferase type 11" evidence="2">
    <location>
        <begin position="83"/>
        <end position="178"/>
    </location>
</feature>
<dbReference type="PANTHER" id="PTHR42912:SF93">
    <property type="entry name" value="N6-ADENOSINE-METHYLTRANSFERASE TMT1A"/>
    <property type="match status" value="1"/>
</dbReference>
<proteinExistence type="predicted"/>
<evidence type="ECO:0000313" key="4">
    <source>
        <dbReference type="Proteomes" id="UP001501195"/>
    </source>
</evidence>
<dbReference type="RefSeq" id="WP_425560087.1">
    <property type="nucleotide sequence ID" value="NZ_BAABIL010000044.1"/>
</dbReference>
<dbReference type="InterPro" id="IPR029063">
    <property type="entry name" value="SAM-dependent_MTases_sf"/>
</dbReference>
<dbReference type="Proteomes" id="UP001501195">
    <property type="component" value="Unassembled WGS sequence"/>
</dbReference>
<dbReference type="PANTHER" id="PTHR42912">
    <property type="entry name" value="METHYLTRANSFERASE"/>
    <property type="match status" value="1"/>
</dbReference>
<dbReference type="Pfam" id="PF08241">
    <property type="entry name" value="Methyltransf_11"/>
    <property type="match status" value="1"/>
</dbReference>
<dbReference type="SUPFAM" id="SSF53335">
    <property type="entry name" value="S-adenosyl-L-methionine-dependent methyltransferases"/>
    <property type="match status" value="1"/>
</dbReference>
<accession>A0ABP9H8N0</accession>
<sequence>MDTSPADAPPPHPQPEPQPRVGRWPVDADTSARANRSWWDADAAGYRAEHGSFLGVSDFVWGPEGLREADAGVLGDVRGRRVLEVGCGGAQCARWLAGRGAHVIAVDLSAGMLREARALDASAGVRTDLVQCDARRLPLADGCVDVVCSAYGALPFVADVGEVLAEVARVLVPGGLLAASVPHPLRWALPDLPGADGLVVRHSYFDRTPYVEADEEGAVRYVEHHRTLGDWVRALAAAGFVLADLVEPEWSAGDQVWGGWSRLRGELVPGTAILVARRSPTA</sequence>
<dbReference type="InterPro" id="IPR050508">
    <property type="entry name" value="Methyltransf_Superfamily"/>
</dbReference>
<dbReference type="GO" id="GO:0008168">
    <property type="term" value="F:methyltransferase activity"/>
    <property type="evidence" value="ECO:0007669"/>
    <property type="project" value="UniProtKB-KW"/>
</dbReference>
<evidence type="ECO:0000256" key="1">
    <source>
        <dbReference type="SAM" id="MobiDB-lite"/>
    </source>
</evidence>
<keyword evidence="4" id="KW-1185">Reference proteome</keyword>
<evidence type="ECO:0000313" key="3">
    <source>
        <dbReference type="EMBL" id="GAA4964084.1"/>
    </source>
</evidence>
<dbReference type="Gene3D" id="3.40.50.150">
    <property type="entry name" value="Vaccinia Virus protein VP39"/>
    <property type="match status" value="1"/>
</dbReference>
<dbReference type="CDD" id="cd02440">
    <property type="entry name" value="AdoMet_MTases"/>
    <property type="match status" value="1"/>
</dbReference>
<dbReference type="EMBL" id="BAABIL010000044">
    <property type="protein sequence ID" value="GAA4964084.1"/>
    <property type="molecule type" value="Genomic_DNA"/>
</dbReference>
<protein>
    <submittedName>
        <fullName evidence="3">Class I SAM-dependent methyltransferase</fullName>
    </submittedName>
</protein>